<dbReference type="PROSITE" id="PS50043">
    <property type="entry name" value="HTH_LUXR_2"/>
    <property type="match status" value="1"/>
</dbReference>
<dbReference type="InterPro" id="IPR036388">
    <property type="entry name" value="WH-like_DNA-bd_sf"/>
</dbReference>
<dbReference type="PANTHER" id="PTHR44688">
    <property type="entry name" value="DNA-BINDING TRANSCRIPTIONAL ACTIVATOR DEVR_DOSR"/>
    <property type="match status" value="1"/>
</dbReference>
<evidence type="ECO:0000313" key="8">
    <source>
        <dbReference type="Proteomes" id="UP000092584"/>
    </source>
</evidence>
<proteinExistence type="predicted"/>
<dbReference type="AlphaFoldDB" id="A0A1B8TQU8"/>
<feature type="transmembrane region" description="Helical" evidence="5">
    <location>
        <begin position="173"/>
        <end position="191"/>
    </location>
</feature>
<keyword evidence="5" id="KW-1133">Transmembrane helix</keyword>
<feature type="domain" description="HTH luxR-type" evidence="6">
    <location>
        <begin position="272"/>
        <end position="337"/>
    </location>
</feature>
<dbReference type="STRING" id="1774273.LPB03_14675"/>
<keyword evidence="1" id="KW-0805">Transcription regulation</keyword>
<comment type="caution">
    <text evidence="7">The sequence shown here is derived from an EMBL/GenBank/DDBJ whole genome shotgun (WGS) entry which is preliminary data.</text>
</comment>
<dbReference type="PRINTS" id="PR00038">
    <property type="entry name" value="HTHLUXR"/>
</dbReference>
<dbReference type="InterPro" id="IPR000792">
    <property type="entry name" value="Tscrpt_reg_LuxR_C"/>
</dbReference>
<dbReference type="GO" id="GO:0003677">
    <property type="term" value="F:DNA binding"/>
    <property type="evidence" value="ECO:0007669"/>
    <property type="project" value="UniProtKB-KW"/>
</dbReference>
<evidence type="ECO:0000313" key="7">
    <source>
        <dbReference type="EMBL" id="OBY62013.1"/>
    </source>
</evidence>
<evidence type="ECO:0000259" key="6">
    <source>
        <dbReference type="PROSITE" id="PS50043"/>
    </source>
</evidence>
<dbReference type="GO" id="GO:0006355">
    <property type="term" value="P:regulation of DNA-templated transcription"/>
    <property type="evidence" value="ECO:0007669"/>
    <property type="project" value="InterPro"/>
</dbReference>
<keyword evidence="2" id="KW-0238">DNA-binding</keyword>
<accession>A0A1B8TQU8</accession>
<dbReference type="PROSITE" id="PS00622">
    <property type="entry name" value="HTH_LUXR_1"/>
    <property type="match status" value="1"/>
</dbReference>
<name>A0A1B8TQU8_9FLAO</name>
<dbReference type="Pfam" id="PF07695">
    <property type="entry name" value="7TMR-DISM_7TM"/>
    <property type="match status" value="1"/>
</dbReference>
<keyword evidence="3" id="KW-0804">Transcription</keyword>
<feature type="transmembrane region" description="Helical" evidence="5">
    <location>
        <begin position="146"/>
        <end position="166"/>
    </location>
</feature>
<dbReference type="SMART" id="SM00421">
    <property type="entry name" value="HTH_LUXR"/>
    <property type="match status" value="1"/>
</dbReference>
<keyword evidence="5" id="KW-0812">Transmembrane</keyword>
<evidence type="ECO:0000256" key="5">
    <source>
        <dbReference type="SAM" id="Phobius"/>
    </source>
</evidence>
<dbReference type="InterPro" id="IPR016032">
    <property type="entry name" value="Sig_transdc_resp-reg_C-effctor"/>
</dbReference>
<dbReference type="OrthoDB" id="9807565at2"/>
<keyword evidence="8" id="KW-1185">Reference proteome</keyword>
<evidence type="ECO:0000256" key="1">
    <source>
        <dbReference type="ARBA" id="ARBA00023015"/>
    </source>
</evidence>
<evidence type="ECO:0000256" key="4">
    <source>
        <dbReference type="SAM" id="Coils"/>
    </source>
</evidence>
<organism evidence="7 8">
    <name type="scientific">Polaribacter vadi</name>
    <dbReference type="NCBI Taxonomy" id="1774273"/>
    <lineage>
        <taxon>Bacteria</taxon>
        <taxon>Pseudomonadati</taxon>
        <taxon>Bacteroidota</taxon>
        <taxon>Flavobacteriia</taxon>
        <taxon>Flavobacteriales</taxon>
        <taxon>Flavobacteriaceae</taxon>
    </lineage>
</organism>
<feature type="coiled-coil region" evidence="4">
    <location>
        <begin position="227"/>
        <end position="254"/>
    </location>
</feature>
<keyword evidence="5" id="KW-0472">Membrane</keyword>
<feature type="transmembrane region" description="Helical" evidence="5">
    <location>
        <begin position="52"/>
        <end position="74"/>
    </location>
</feature>
<feature type="transmembrane region" description="Helical" evidence="5">
    <location>
        <begin position="203"/>
        <end position="224"/>
    </location>
</feature>
<protein>
    <recommendedName>
        <fullName evidence="6">HTH luxR-type domain-containing protein</fullName>
    </recommendedName>
</protein>
<dbReference type="Proteomes" id="UP000092584">
    <property type="component" value="Unassembled WGS sequence"/>
</dbReference>
<gene>
    <name evidence="7" type="ORF">LPB3_14630</name>
</gene>
<dbReference type="SUPFAM" id="SSF46894">
    <property type="entry name" value="C-terminal effector domain of the bipartite response regulators"/>
    <property type="match status" value="1"/>
</dbReference>
<dbReference type="CDD" id="cd06170">
    <property type="entry name" value="LuxR_C_like"/>
    <property type="match status" value="1"/>
</dbReference>
<feature type="transmembrane region" description="Helical" evidence="5">
    <location>
        <begin position="24"/>
        <end position="45"/>
    </location>
</feature>
<dbReference type="InterPro" id="IPR011623">
    <property type="entry name" value="7TMR_DISM_rcpt_extracell_dom1"/>
</dbReference>
<sequence length="337" mass="38815">MSFEVTQQISNTTSFKSETDLRSLLLGIFFGFMIVMAIYNLLLYFSLKDKVYLLYVGTVIFNILTTLAINGISGQFFWPNQPDLDAIIYVTFAGLSMFFSSRFTSDFLHLKKRHKSLDKLMWVIAYLSLLLTILSLFLTVKQITPFGRWLVLLSFPSYIFVAIVSYKKGFKSAKFYLIAWIPYVLGLIIRTMHGAGWLPTNQIILSSIELGGALEVVLLSFALADRIKRLQKENRKIRTQLNNYISKVLKLEQEAKFSTTVNENSPEVKIENIAKKHNLTERETDILLQISLGKNNQKIADELFISINTVKYHTRNIYEKLDVNKRTEITSKILFDK</sequence>
<dbReference type="Gene3D" id="1.10.10.10">
    <property type="entry name" value="Winged helix-like DNA-binding domain superfamily/Winged helix DNA-binding domain"/>
    <property type="match status" value="1"/>
</dbReference>
<dbReference type="EMBL" id="LSFM01000025">
    <property type="protein sequence ID" value="OBY62013.1"/>
    <property type="molecule type" value="Genomic_DNA"/>
</dbReference>
<evidence type="ECO:0000256" key="3">
    <source>
        <dbReference type="ARBA" id="ARBA00023163"/>
    </source>
</evidence>
<dbReference type="KEGG" id="pob:LPB03_14675"/>
<dbReference type="Pfam" id="PF00196">
    <property type="entry name" value="GerE"/>
    <property type="match status" value="1"/>
</dbReference>
<dbReference type="RefSeq" id="WP_065320368.1">
    <property type="nucleotide sequence ID" value="NZ_CP017477.1"/>
</dbReference>
<feature type="transmembrane region" description="Helical" evidence="5">
    <location>
        <begin position="86"/>
        <end position="108"/>
    </location>
</feature>
<reference evidence="8" key="1">
    <citation type="submission" date="2016-02" db="EMBL/GenBank/DDBJ databases">
        <authorList>
            <person name="Shin S.-K."/>
            <person name="Yi H."/>
            <person name="Kim E."/>
        </authorList>
    </citation>
    <scope>NUCLEOTIDE SEQUENCE [LARGE SCALE GENOMIC DNA]</scope>
    <source>
        <strain evidence="8">LPB0003</strain>
    </source>
</reference>
<dbReference type="PANTHER" id="PTHR44688:SF16">
    <property type="entry name" value="DNA-BINDING TRANSCRIPTIONAL ACTIVATOR DEVR_DOSR"/>
    <property type="match status" value="1"/>
</dbReference>
<feature type="transmembrane region" description="Helical" evidence="5">
    <location>
        <begin position="120"/>
        <end position="140"/>
    </location>
</feature>
<evidence type="ECO:0000256" key="2">
    <source>
        <dbReference type="ARBA" id="ARBA00023125"/>
    </source>
</evidence>
<keyword evidence="4" id="KW-0175">Coiled coil</keyword>